<evidence type="ECO:0000259" key="2">
    <source>
        <dbReference type="Pfam" id="PF12164"/>
    </source>
</evidence>
<keyword evidence="1" id="KW-0812">Transmembrane</keyword>
<dbReference type="AlphaFoldDB" id="L0K875"/>
<protein>
    <submittedName>
        <fullName evidence="3">Stage V sporulation protein AA</fullName>
    </submittedName>
</protein>
<dbReference type="InterPro" id="IPR038548">
    <property type="entry name" value="SporV_AA_N_sf"/>
</dbReference>
<proteinExistence type="predicted"/>
<dbReference type="Proteomes" id="UP000010880">
    <property type="component" value="Chromosome"/>
</dbReference>
<keyword evidence="1" id="KW-1133">Transmembrane helix</keyword>
<evidence type="ECO:0000313" key="4">
    <source>
        <dbReference type="Proteomes" id="UP000010880"/>
    </source>
</evidence>
<feature type="domain" description="Stage V sporulation protein AA" evidence="2">
    <location>
        <begin position="10"/>
        <end position="96"/>
    </location>
</feature>
<gene>
    <name evidence="3" type="ordered locus">Halha_0590</name>
</gene>
<dbReference type="EMBL" id="CP003359">
    <property type="protein sequence ID" value="AGB40564.1"/>
    <property type="molecule type" value="Genomic_DNA"/>
</dbReference>
<keyword evidence="4" id="KW-1185">Reference proteome</keyword>
<dbReference type="Pfam" id="PF12164">
    <property type="entry name" value="SporV_AA"/>
    <property type="match status" value="1"/>
</dbReference>
<name>L0K875_HALHC</name>
<evidence type="ECO:0000313" key="3">
    <source>
        <dbReference type="EMBL" id="AGB40564.1"/>
    </source>
</evidence>
<keyword evidence="1" id="KW-0472">Membrane</keyword>
<dbReference type="KEGG" id="hhl:Halha_0590"/>
<accession>L0K875</accession>
<organism evidence="3 4">
    <name type="scientific">Halobacteroides halobius (strain ATCC 35273 / DSM 5150 / MD-1)</name>
    <dbReference type="NCBI Taxonomy" id="748449"/>
    <lineage>
        <taxon>Bacteria</taxon>
        <taxon>Bacillati</taxon>
        <taxon>Bacillota</taxon>
        <taxon>Clostridia</taxon>
        <taxon>Halanaerobiales</taxon>
        <taxon>Halobacteroidaceae</taxon>
        <taxon>Halobacteroides</taxon>
    </lineage>
</organism>
<feature type="transmembrane region" description="Helical" evidence="1">
    <location>
        <begin position="155"/>
        <end position="173"/>
    </location>
</feature>
<reference evidence="4" key="1">
    <citation type="submission" date="2012-02" db="EMBL/GenBank/DDBJ databases">
        <title>The complete genome of Halobacteroides halobius DSM 5150.</title>
        <authorList>
            <person name="Lucas S."/>
            <person name="Copeland A."/>
            <person name="Lapidus A."/>
            <person name="Glavina del Rio T."/>
            <person name="Dalin E."/>
            <person name="Tice H."/>
            <person name="Bruce D."/>
            <person name="Goodwin L."/>
            <person name="Pitluck S."/>
            <person name="Peters L."/>
            <person name="Mikhailova N."/>
            <person name="Gu W."/>
            <person name="Kyrpides N."/>
            <person name="Mavromatis K."/>
            <person name="Ivanova N."/>
            <person name="Brettin T."/>
            <person name="Detter J.C."/>
            <person name="Han C."/>
            <person name="Larimer F."/>
            <person name="Land M."/>
            <person name="Hauser L."/>
            <person name="Markowitz V."/>
            <person name="Cheng J.-F."/>
            <person name="Hugenholtz P."/>
            <person name="Woyke T."/>
            <person name="Wu D."/>
            <person name="Tindall B."/>
            <person name="Pomrenke H."/>
            <person name="Brambilla E."/>
            <person name="Klenk H.-P."/>
            <person name="Eisen J.A."/>
        </authorList>
    </citation>
    <scope>NUCLEOTIDE SEQUENCE [LARGE SCALE GENOMIC DNA]</scope>
    <source>
        <strain evidence="4">ATCC 35273 / DSM 5150 / MD-1</strain>
    </source>
</reference>
<sequence>MIKVTNKIKKDLFLKVKREVIAKPKQQLLLRHLADVVADDDIQQQIEEIKVKKVNKDTGQSMIITALEIIQAIKRKFPEAKINHLGEADVVIDIKENIKNENSSSQPKLYIVLVGILLFLGSGMAIMNFHADVDMSKVHQQIYQLIMGEKKRNPLLLQIPYSIGVACGMFIFFNNFFNYKLDDDPNPLDVEMYLYEDKVNRFSLHQKAQKAKKEKED</sequence>
<dbReference type="STRING" id="748449.Halha_0590"/>
<dbReference type="HOGENOM" id="CLU_098268_0_0_9"/>
<dbReference type="Gene3D" id="2.60.480.10">
    <property type="entry name" value="eubacterium ventriosum atcc domain"/>
    <property type="match status" value="1"/>
</dbReference>
<dbReference type="InterPro" id="IPR021997">
    <property type="entry name" value="SporV_AA"/>
</dbReference>
<feature type="transmembrane region" description="Helical" evidence="1">
    <location>
        <begin position="109"/>
        <end position="129"/>
    </location>
</feature>
<evidence type="ECO:0000256" key="1">
    <source>
        <dbReference type="SAM" id="Phobius"/>
    </source>
</evidence>
<dbReference type="eggNOG" id="ENOG502ZCB6">
    <property type="taxonomic scope" value="Bacteria"/>
</dbReference>